<evidence type="ECO:0000313" key="6">
    <source>
        <dbReference type="Proteomes" id="UP000664701"/>
    </source>
</evidence>
<protein>
    <recommendedName>
        <fullName evidence="4">Gram-positive pilin subunit D1 N-terminal domain-containing protein</fullName>
    </recommendedName>
</protein>
<feature type="transmembrane region" description="Helical" evidence="2">
    <location>
        <begin position="234"/>
        <end position="251"/>
    </location>
</feature>
<dbReference type="EMBL" id="CP147251">
    <property type="protein sequence ID" value="WYJ77645.1"/>
    <property type="molecule type" value="Genomic_DNA"/>
</dbReference>
<keyword evidence="2" id="KW-0812">Transmembrane</keyword>
<keyword evidence="6" id="KW-1185">Reference proteome</keyword>
<dbReference type="InterPro" id="IPR013783">
    <property type="entry name" value="Ig-like_fold"/>
</dbReference>
<organism evidence="5 6">
    <name type="scientific">Candidatus Enterococcus lowellii</name>
    <dbReference type="NCBI Taxonomy" id="2230877"/>
    <lineage>
        <taxon>Bacteria</taxon>
        <taxon>Bacillati</taxon>
        <taxon>Bacillota</taxon>
        <taxon>Bacilli</taxon>
        <taxon>Lactobacillales</taxon>
        <taxon>Enterococcaceae</taxon>
        <taxon>Enterococcus</taxon>
    </lineage>
</organism>
<name>A0ABZ2SRK9_9ENTE</name>
<keyword evidence="3" id="KW-0732">Signal</keyword>
<reference evidence="5 6" key="1">
    <citation type="submission" date="2024-03" db="EMBL/GenBank/DDBJ databases">
        <title>The Genome Sequence of Enterococcus sp. DIV2402.</title>
        <authorList>
            <consortium name="The Broad Institute Genomics Platform"/>
            <consortium name="The Broad Institute Microbial Omics Core"/>
            <consortium name="The Broad Institute Genomic Center for Infectious Diseases"/>
            <person name="Earl A."/>
            <person name="Manson A."/>
            <person name="Gilmore M."/>
            <person name="Schwartman J."/>
            <person name="Shea T."/>
            <person name="Abouelleil A."/>
            <person name="Cao P."/>
            <person name="Chapman S."/>
            <person name="Cusick C."/>
            <person name="Young S."/>
            <person name="Neafsey D."/>
            <person name="Nusbaum C."/>
            <person name="Birren B."/>
        </authorList>
    </citation>
    <scope>NUCLEOTIDE SEQUENCE [LARGE SCALE GENOMIC DNA]</scope>
    <source>
        <strain evidence="5 6">DIV2402</strain>
    </source>
</reference>
<feature type="signal peptide" evidence="3">
    <location>
        <begin position="1"/>
        <end position="27"/>
    </location>
</feature>
<dbReference type="Gene3D" id="2.60.40.10">
    <property type="entry name" value="Immunoglobulins"/>
    <property type="match status" value="1"/>
</dbReference>
<accession>A0ABZ2SRK9</accession>
<dbReference type="RefSeq" id="WP_207940636.1">
    <property type="nucleotide sequence ID" value="NZ_CP147251.1"/>
</dbReference>
<feature type="region of interest" description="Disordered" evidence="1">
    <location>
        <begin position="197"/>
        <end position="228"/>
    </location>
</feature>
<evidence type="ECO:0000256" key="1">
    <source>
        <dbReference type="SAM" id="MobiDB-lite"/>
    </source>
</evidence>
<evidence type="ECO:0000259" key="4">
    <source>
        <dbReference type="Pfam" id="PF16555"/>
    </source>
</evidence>
<sequence>MKKIFSTVIILLVISFASTIYPTSIHAEEKESAIEFVLHKKMFKDFNATPDYTQNTGLEMDSNDGETYGLNNVTFEVYEVTDWVAEELQTQSLETLMTKVMNTPMQELRGKFSSDVNNPLLQEVVTTTVANEDGVAIVNVTPAINNSAYLFLETKAPAIEGQEIRELAAPMLVVLPIENPSVSGSYLSTIHLYPKNSGVELPKKPEPPKPEQPTPEKPSKPGKPSLPITGEAKSMISILGIALLTIAFLLYRKQVNNQTK</sequence>
<dbReference type="NCBIfam" id="TIGR01167">
    <property type="entry name" value="LPXTG_anchor"/>
    <property type="match status" value="1"/>
</dbReference>
<dbReference type="Proteomes" id="UP000664701">
    <property type="component" value="Chromosome"/>
</dbReference>
<keyword evidence="2" id="KW-1133">Transmembrane helix</keyword>
<evidence type="ECO:0000313" key="5">
    <source>
        <dbReference type="EMBL" id="WYJ77645.1"/>
    </source>
</evidence>
<feature type="chain" id="PRO_5045506758" description="Gram-positive pilin subunit D1 N-terminal domain-containing protein" evidence="3">
    <location>
        <begin position="28"/>
        <end position="260"/>
    </location>
</feature>
<dbReference type="Pfam" id="PF16555">
    <property type="entry name" value="GramPos_pilinD1"/>
    <property type="match status" value="1"/>
</dbReference>
<keyword evidence="2" id="KW-0472">Membrane</keyword>
<proteinExistence type="predicted"/>
<evidence type="ECO:0000256" key="3">
    <source>
        <dbReference type="SAM" id="SignalP"/>
    </source>
</evidence>
<dbReference type="InterPro" id="IPR032364">
    <property type="entry name" value="GramPos_pilinD1_N"/>
</dbReference>
<feature type="domain" description="Gram-positive pilin subunit D1 N-terminal" evidence="4">
    <location>
        <begin position="34"/>
        <end position="197"/>
    </location>
</feature>
<evidence type="ECO:0000256" key="2">
    <source>
        <dbReference type="SAM" id="Phobius"/>
    </source>
</evidence>
<gene>
    <name evidence="5" type="ORF">DOK78_002283</name>
</gene>